<dbReference type="SMART" id="SM00184">
    <property type="entry name" value="RING"/>
    <property type="match status" value="1"/>
</dbReference>
<dbReference type="PANTHER" id="PTHR12429:SF9">
    <property type="entry name" value="E3 UBIQUITIN-PROTEIN LIGASE NEURL3"/>
    <property type="match status" value="1"/>
</dbReference>
<dbReference type="FunCoup" id="A0A6I8P3K6">
    <property type="interactions" value="117"/>
</dbReference>
<dbReference type="AlphaFoldDB" id="A0A6I8P3K6"/>
<reference evidence="8" key="2">
    <citation type="submission" date="2025-08" db="UniProtKB">
        <authorList>
            <consortium name="Ensembl"/>
        </authorList>
    </citation>
    <scope>IDENTIFICATION</scope>
    <source>
        <strain evidence="8">Glennie</strain>
    </source>
</reference>
<keyword evidence="2" id="KW-0677">Repeat</keyword>
<reference evidence="8 9" key="1">
    <citation type="journal article" date="2008" name="Nature">
        <title>Genome analysis of the platypus reveals unique signatures of evolution.</title>
        <authorList>
            <person name="Warren W.C."/>
            <person name="Hillier L.W."/>
            <person name="Marshall Graves J.A."/>
            <person name="Birney E."/>
            <person name="Ponting C.P."/>
            <person name="Grutzner F."/>
            <person name="Belov K."/>
            <person name="Miller W."/>
            <person name="Clarke L."/>
            <person name="Chinwalla A.T."/>
            <person name="Yang S.P."/>
            <person name="Heger A."/>
            <person name="Locke D.P."/>
            <person name="Miethke P."/>
            <person name="Waters P.D."/>
            <person name="Veyrunes F."/>
            <person name="Fulton L."/>
            <person name="Fulton B."/>
            <person name="Graves T."/>
            <person name="Wallis J."/>
            <person name="Puente X.S."/>
            <person name="Lopez-Otin C."/>
            <person name="Ordonez G.R."/>
            <person name="Eichler E.E."/>
            <person name="Chen L."/>
            <person name="Cheng Z."/>
            <person name="Deakin J.E."/>
            <person name="Alsop A."/>
            <person name="Thompson K."/>
            <person name="Kirby P."/>
            <person name="Papenfuss A.T."/>
            <person name="Wakefield M.J."/>
            <person name="Olender T."/>
            <person name="Lancet D."/>
            <person name="Huttley G.A."/>
            <person name="Smit A.F."/>
            <person name="Pask A."/>
            <person name="Temple-Smith P."/>
            <person name="Batzer M.A."/>
            <person name="Walker J.A."/>
            <person name="Konkel M.K."/>
            <person name="Harris R.S."/>
            <person name="Whittington C.M."/>
            <person name="Wong E.S."/>
            <person name="Gemmell N.J."/>
            <person name="Buschiazzo E."/>
            <person name="Vargas Jentzsch I.M."/>
            <person name="Merkel A."/>
            <person name="Schmitz J."/>
            <person name="Zemann A."/>
            <person name="Churakov G."/>
            <person name="Kriegs J.O."/>
            <person name="Brosius J."/>
            <person name="Murchison E.P."/>
            <person name="Sachidanandam R."/>
            <person name="Smith C."/>
            <person name="Hannon G.J."/>
            <person name="Tsend-Ayush E."/>
            <person name="McMillan D."/>
            <person name="Attenborough R."/>
            <person name="Rens W."/>
            <person name="Ferguson-Smith M."/>
            <person name="Lefevre C.M."/>
            <person name="Sharp J.A."/>
            <person name="Nicholas K.R."/>
            <person name="Ray D.A."/>
            <person name="Kube M."/>
            <person name="Reinhardt R."/>
            <person name="Pringle T.H."/>
            <person name="Taylor J."/>
            <person name="Jones R.C."/>
            <person name="Nixon B."/>
            <person name="Dacheux J.L."/>
            <person name="Niwa H."/>
            <person name="Sekita Y."/>
            <person name="Huang X."/>
            <person name="Stark A."/>
            <person name="Kheradpour P."/>
            <person name="Kellis M."/>
            <person name="Flicek P."/>
            <person name="Chen Y."/>
            <person name="Webber C."/>
            <person name="Hardison R."/>
            <person name="Nelson J."/>
            <person name="Hallsworth-Pepin K."/>
            <person name="Delehaunty K."/>
            <person name="Markovic C."/>
            <person name="Minx P."/>
            <person name="Feng Y."/>
            <person name="Kremitzki C."/>
            <person name="Mitreva M."/>
            <person name="Glasscock J."/>
            <person name="Wylie T."/>
            <person name="Wohldmann P."/>
            <person name="Thiru P."/>
            <person name="Nhan M.N."/>
            <person name="Pohl C.S."/>
            <person name="Smith S.M."/>
            <person name="Hou S."/>
            <person name="Nefedov M."/>
            <person name="de Jong P.J."/>
            <person name="Renfree M.B."/>
            <person name="Mardis E.R."/>
            <person name="Wilson R.K."/>
        </authorList>
    </citation>
    <scope>NUCLEOTIDE SEQUENCE [LARGE SCALE GENOMIC DNA]</scope>
    <source>
        <strain evidence="8 9">Glennie</strain>
    </source>
</reference>
<dbReference type="InterPro" id="IPR013083">
    <property type="entry name" value="Znf_RING/FYVE/PHD"/>
</dbReference>
<dbReference type="GO" id="GO:0070086">
    <property type="term" value="P:ubiquitin-dependent endocytosis"/>
    <property type="evidence" value="ECO:0000318"/>
    <property type="project" value="GO_Central"/>
</dbReference>
<dbReference type="PANTHER" id="PTHR12429">
    <property type="entry name" value="NEURALIZED"/>
    <property type="match status" value="1"/>
</dbReference>
<dbReference type="Pfam" id="PF07177">
    <property type="entry name" value="Neuralized"/>
    <property type="match status" value="1"/>
</dbReference>
<accession>A0A6I8P3K6</accession>
<proteinExistence type="predicted"/>
<evidence type="ECO:0000259" key="6">
    <source>
        <dbReference type="PROSITE" id="PS50089"/>
    </source>
</evidence>
<keyword evidence="1" id="KW-0479">Metal-binding</keyword>
<feature type="domain" description="RING-type" evidence="6">
    <location>
        <begin position="174"/>
        <end position="213"/>
    </location>
</feature>
<dbReference type="InterPro" id="IPR006573">
    <property type="entry name" value="NHR_dom"/>
</dbReference>
<reference evidence="8" key="3">
    <citation type="submission" date="2025-09" db="UniProtKB">
        <authorList>
            <consortium name="Ensembl"/>
        </authorList>
    </citation>
    <scope>IDENTIFICATION</scope>
    <source>
        <strain evidence="8">Glennie</strain>
    </source>
</reference>
<dbReference type="PROSITE" id="PS51065">
    <property type="entry name" value="NHR"/>
    <property type="match status" value="1"/>
</dbReference>
<dbReference type="SMART" id="SM00588">
    <property type="entry name" value="NEUZ"/>
    <property type="match status" value="1"/>
</dbReference>
<dbReference type="FunFam" id="2.60.120.920:FF:000005">
    <property type="entry name" value="Putative E3 ubiquitin-protein ligase NEURL1B"/>
    <property type="match status" value="1"/>
</dbReference>
<keyword evidence="4" id="KW-0862">Zinc</keyword>
<keyword evidence="3 5" id="KW-0863">Zinc-finger</keyword>
<dbReference type="Gene3D" id="3.30.40.10">
    <property type="entry name" value="Zinc/RING finger domain, C3HC4 (zinc finger)"/>
    <property type="match status" value="1"/>
</dbReference>
<evidence type="ECO:0000256" key="5">
    <source>
        <dbReference type="PROSITE-ProRule" id="PRU00175"/>
    </source>
</evidence>
<evidence type="ECO:0000259" key="7">
    <source>
        <dbReference type="PROSITE" id="PS51065"/>
    </source>
</evidence>
<evidence type="ECO:0000256" key="1">
    <source>
        <dbReference type="ARBA" id="ARBA00022723"/>
    </source>
</evidence>
<dbReference type="InterPro" id="IPR001841">
    <property type="entry name" value="Znf_RING"/>
</dbReference>
<feature type="domain" description="NHR" evidence="7">
    <location>
        <begin position="5"/>
        <end position="161"/>
    </location>
</feature>
<name>A0A6I8P3K6_ORNAN</name>
<dbReference type="Ensembl" id="ENSOANT00000073952.1">
    <property type="protein sequence ID" value="ENSOANP00000048470.1"/>
    <property type="gene ID" value="ENSOANG00000041889.1"/>
</dbReference>
<dbReference type="OMA" id="HTHFCSS"/>
<evidence type="ECO:0000313" key="9">
    <source>
        <dbReference type="Proteomes" id="UP000002279"/>
    </source>
</evidence>
<dbReference type="GO" id="GO:0008270">
    <property type="term" value="F:zinc ion binding"/>
    <property type="evidence" value="ECO:0007669"/>
    <property type="project" value="UniProtKB-KW"/>
</dbReference>
<keyword evidence="9" id="KW-1185">Reference proteome</keyword>
<dbReference type="GeneTree" id="ENSGT00940000162540"/>
<sequence>VGTESLSFHPHAKGSQIRLDELHCTAWRAATFHDGIVFTNRPVRPKESVALQLLMLEEGWHGGLRVGFTRLDPSAICPGSLPPYVCPDLVEKHPVWAAVLPDWGENSGDVVSFWVDRRGRLFWTSNGGEPRLLLWGVPTSSPLWAVVDIYGRAKAVRLLGLCSCHPAQKSEEECAICYQHTGDTRLLPCGHSHICSCCALRIFRDSGTCPMCRGLVQTLVRTLRAPGEEG</sequence>
<dbReference type="Bgee" id="ENSOANG00000041889">
    <property type="expression patterns" value="Expressed in adult mammalian kidney and 5 other cell types or tissues"/>
</dbReference>
<dbReference type="Gene3D" id="2.60.120.920">
    <property type="match status" value="1"/>
</dbReference>
<organism evidence="8 9">
    <name type="scientific">Ornithorhynchus anatinus</name>
    <name type="common">Duckbill platypus</name>
    <dbReference type="NCBI Taxonomy" id="9258"/>
    <lineage>
        <taxon>Eukaryota</taxon>
        <taxon>Metazoa</taxon>
        <taxon>Chordata</taxon>
        <taxon>Craniata</taxon>
        <taxon>Vertebrata</taxon>
        <taxon>Euteleostomi</taxon>
        <taxon>Mammalia</taxon>
        <taxon>Monotremata</taxon>
        <taxon>Ornithorhynchidae</taxon>
        <taxon>Ornithorhynchus</taxon>
    </lineage>
</organism>
<dbReference type="GO" id="GO:0061630">
    <property type="term" value="F:ubiquitin protein ligase activity"/>
    <property type="evidence" value="ECO:0000318"/>
    <property type="project" value="GO_Central"/>
</dbReference>
<evidence type="ECO:0000256" key="3">
    <source>
        <dbReference type="ARBA" id="ARBA00022771"/>
    </source>
</evidence>
<dbReference type="PROSITE" id="PS50089">
    <property type="entry name" value="ZF_RING_2"/>
    <property type="match status" value="1"/>
</dbReference>
<dbReference type="Pfam" id="PF13920">
    <property type="entry name" value="zf-C3HC4_3"/>
    <property type="match status" value="1"/>
</dbReference>
<evidence type="ECO:0000256" key="2">
    <source>
        <dbReference type="ARBA" id="ARBA00022737"/>
    </source>
</evidence>
<evidence type="ECO:0000313" key="8">
    <source>
        <dbReference type="Ensembl" id="ENSOANP00000048470.1"/>
    </source>
</evidence>
<dbReference type="InterPro" id="IPR037962">
    <property type="entry name" value="Neuralized"/>
</dbReference>
<dbReference type="InParanoid" id="A0A6I8P3K6"/>
<evidence type="ECO:0008006" key="10">
    <source>
        <dbReference type="Google" id="ProtNLM"/>
    </source>
</evidence>
<dbReference type="GO" id="GO:0005769">
    <property type="term" value="C:early endosome"/>
    <property type="evidence" value="ECO:0000318"/>
    <property type="project" value="GO_Central"/>
</dbReference>
<dbReference type="Proteomes" id="UP000002279">
    <property type="component" value="Chromosome 10"/>
</dbReference>
<evidence type="ECO:0000256" key="4">
    <source>
        <dbReference type="ARBA" id="ARBA00022833"/>
    </source>
</evidence>
<protein>
    <recommendedName>
        <fullName evidence="10">Neuralized E3 ubiquitin protein ligase 3</fullName>
    </recommendedName>
</protein>
<dbReference type="SUPFAM" id="SSF57850">
    <property type="entry name" value="RING/U-box"/>
    <property type="match status" value="1"/>
</dbReference>
<dbReference type="InterPro" id="IPR043136">
    <property type="entry name" value="B30.2/SPRY_sf"/>
</dbReference>